<dbReference type="EMBL" id="JAYWIO010000005">
    <property type="protein sequence ID" value="KAK7261601.1"/>
    <property type="molecule type" value="Genomic_DNA"/>
</dbReference>
<keyword evidence="1" id="KW-0812">Transmembrane</keyword>
<keyword evidence="3" id="KW-1185">Reference proteome</keyword>
<keyword evidence="1" id="KW-0472">Membrane</keyword>
<keyword evidence="1" id="KW-1133">Transmembrane helix</keyword>
<protein>
    <submittedName>
        <fullName evidence="2">Uncharacterized protein</fullName>
    </submittedName>
</protein>
<accession>A0AAN9ESB4</accession>
<reference evidence="2 3" key="1">
    <citation type="submission" date="2024-01" db="EMBL/GenBank/DDBJ databases">
        <title>The genomes of 5 underutilized Papilionoideae crops provide insights into root nodulation and disease resistanc.</title>
        <authorList>
            <person name="Yuan L."/>
        </authorList>
    </citation>
    <scope>NUCLEOTIDE SEQUENCE [LARGE SCALE GENOMIC DNA]</scope>
    <source>
        <strain evidence="2">ZHUSHIDOU_FW_LH</strain>
        <tissue evidence="2">Leaf</tissue>
    </source>
</reference>
<dbReference type="AlphaFoldDB" id="A0AAN9ESB4"/>
<gene>
    <name evidence="2" type="ORF">RIF29_27916</name>
</gene>
<sequence length="84" mass="9479">MILANFTEQLYLSLAISILVILYVFLLALESPWSNHGVAWLPQDCTFPILTESMFTLANNEDSQGIILRVLFVVLYRENGAIGF</sequence>
<evidence type="ECO:0000313" key="3">
    <source>
        <dbReference type="Proteomes" id="UP001372338"/>
    </source>
</evidence>
<dbReference type="Proteomes" id="UP001372338">
    <property type="component" value="Unassembled WGS sequence"/>
</dbReference>
<feature type="transmembrane region" description="Helical" evidence="1">
    <location>
        <begin position="12"/>
        <end position="29"/>
    </location>
</feature>
<organism evidence="2 3">
    <name type="scientific">Crotalaria pallida</name>
    <name type="common">Smooth rattlebox</name>
    <name type="synonym">Crotalaria striata</name>
    <dbReference type="NCBI Taxonomy" id="3830"/>
    <lineage>
        <taxon>Eukaryota</taxon>
        <taxon>Viridiplantae</taxon>
        <taxon>Streptophyta</taxon>
        <taxon>Embryophyta</taxon>
        <taxon>Tracheophyta</taxon>
        <taxon>Spermatophyta</taxon>
        <taxon>Magnoliopsida</taxon>
        <taxon>eudicotyledons</taxon>
        <taxon>Gunneridae</taxon>
        <taxon>Pentapetalae</taxon>
        <taxon>rosids</taxon>
        <taxon>fabids</taxon>
        <taxon>Fabales</taxon>
        <taxon>Fabaceae</taxon>
        <taxon>Papilionoideae</taxon>
        <taxon>50 kb inversion clade</taxon>
        <taxon>genistoids sensu lato</taxon>
        <taxon>core genistoids</taxon>
        <taxon>Crotalarieae</taxon>
        <taxon>Crotalaria</taxon>
    </lineage>
</organism>
<evidence type="ECO:0000313" key="2">
    <source>
        <dbReference type="EMBL" id="KAK7261601.1"/>
    </source>
</evidence>
<comment type="caution">
    <text evidence="2">The sequence shown here is derived from an EMBL/GenBank/DDBJ whole genome shotgun (WGS) entry which is preliminary data.</text>
</comment>
<evidence type="ECO:0000256" key="1">
    <source>
        <dbReference type="SAM" id="Phobius"/>
    </source>
</evidence>
<proteinExistence type="predicted"/>
<name>A0AAN9ESB4_CROPI</name>